<dbReference type="HOGENOM" id="CLU_004190_2_0_1"/>
<dbReference type="FunCoup" id="A0A0D0DV21">
    <property type="interactions" value="798"/>
</dbReference>
<dbReference type="PANTHER" id="PTHR12894:SF49">
    <property type="entry name" value="VAM6_VPS39-LIKE PROTEIN"/>
    <property type="match status" value="1"/>
</dbReference>
<dbReference type="InterPro" id="IPR019453">
    <property type="entry name" value="VPS39/TGFA1_Znf"/>
</dbReference>
<dbReference type="STRING" id="930991.A0A0D0DV21"/>
<comment type="similarity">
    <text evidence="3">Belongs to the VAM6/VPS39 family.</text>
</comment>
<keyword evidence="8" id="KW-1185">Reference proteome</keyword>
<dbReference type="GO" id="GO:0034058">
    <property type="term" value="P:endosomal vesicle fusion"/>
    <property type="evidence" value="ECO:0007669"/>
    <property type="project" value="TreeGrafter"/>
</dbReference>
<feature type="region of interest" description="Disordered" evidence="5">
    <location>
        <begin position="535"/>
        <end position="606"/>
    </location>
</feature>
<evidence type="ECO:0000256" key="5">
    <source>
        <dbReference type="SAM" id="MobiDB-lite"/>
    </source>
</evidence>
<reference evidence="7 8" key="1">
    <citation type="submission" date="2014-04" db="EMBL/GenBank/DDBJ databases">
        <authorList>
            <consortium name="DOE Joint Genome Institute"/>
            <person name="Kuo A."/>
            <person name="Kohler A."/>
            <person name="Jargeat P."/>
            <person name="Nagy L.G."/>
            <person name="Floudas D."/>
            <person name="Copeland A."/>
            <person name="Barry K.W."/>
            <person name="Cichocki N."/>
            <person name="Veneault-Fourrey C."/>
            <person name="LaButti K."/>
            <person name="Lindquist E.A."/>
            <person name="Lipzen A."/>
            <person name="Lundell T."/>
            <person name="Morin E."/>
            <person name="Murat C."/>
            <person name="Sun H."/>
            <person name="Tunlid A."/>
            <person name="Henrissat B."/>
            <person name="Grigoriev I.V."/>
            <person name="Hibbett D.S."/>
            <person name="Martin F."/>
            <person name="Nordberg H.P."/>
            <person name="Cantor M.N."/>
            <person name="Hua S.X."/>
        </authorList>
    </citation>
    <scope>NUCLEOTIDE SEQUENCE [LARGE SCALE GENOMIC DNA]</scope>
    <source>
        <strain evidence="7 8">Ve08.2h10</strain>
    </source>
</reference>
<dbReference type="PANTHER" id="PTHR12894">
    <property type="entry name" value="CNH DOMAIN CONTAINING"/>
    <property type="match status" value="1"/>
</dbReference>
<dbReference type="Proteomes" id="UP000054538">
    <property type="component" value="Unassembled WGS sequence"/>
</dbReference>
<dbReference type="Pfam" id="PF10367">
    <property type="entry name" value="zf-Vps39_C"/>
    <property type="match status" value="1"/>
</dbReference>
<proteinExistence type="inferred from homology"/>
<keyword evidence="2" id="KW-0472">Membrane</keyword>
<dbReference type="PROSITE" id="PS50219">
    <property type="entry name" value="CNH"/>
    <property type="match status" value="1"/>
</dbReference>
<dbReference type="Pfam" id="PF00780">
    <property type="entry name" value="CNH"/>
    <property type="match status" value="1"/>
</dbReference>
<dbReference type="PROSITE" id="PS50236">
    <property type="entry name" value="CHCR"/>
    <property type="match status" value="1"/>
</dbReference>
<evidence type="ECO:0000313" key="8">
    <source>
        <dbReference type="Proteomes" id="UP000054538"/>
    </source>
</evidence>
<feature type="compositionally biased region" description="Gly residues" evidence="5">
    <location>
        <begin position="544"/>
        <end position="555"/>
    </location>
</feature>
<dbReference type="GO" id="GO:0000329">
    <property type="term" value="C:fungal-type vacuole membrane"/>
    <property type="evidence" value="ECO:0007669"/>
    <property type="project" value="TreeGrafter"/>
</dbReference>
<dbReference type="InParanoid" id="A0A0D0DV21"/>
<feature type="repeat" description="CHCR" evidence="4">
    <location>
        <begin position="823"/>
        <end position="989"/>
    </location>
</feature>
<feature type="region of interest" description="Disordered" evidence="5">
    <location>
        <begin position="312"/>
        <end position="341"/>
    </location>
</feature>
<dbReference type="InterPro" id="IPR001180">
    <property type="entry name" value="CNH_dom"/>
</dbReference>
<feature type="compositionally biased region" description="Basic and acidic residues" evidence="5">
    <location>
        <begin position="560"/>
        <end position="570"/>
    </location>
</feature>
<evidence type="ECO:0000256" key="2">
    <source>
        <dbReference type="ARBA" id="ARBA00023136"/>
    </source>
</evidence>
<protein>
    <recommendedName>
        <fullName evidence="6">CNH domain-containing protein</fullName>
    </recommendedName>
</protein>
<evidence type="ECO:0000313" key="7">
    <source>
        <dbReference type="EMBL" id="KIK98408.1"/>
    </source>
</evidence>
<dbReference type="GO" id="GO:0006886">
    <property type="term" value="P:intracellular protein transport"/>
    <property type="evidence" value="ECO:0007669"/>
    <property type="project" value="UniProtKB-UniRule"/>
</dbReference>
<evidence type="ECO:0000256" key="4">
    <source>
        <dbReference type="PROSITE-ProRule" id="PRU01006"/>
    </source>
</evidence>
<dbReference type="EMBL" id="KN824893">
    <property type="protein sequence ID" value="KIK98408.1"/>
    <property type="molecule type" value="Genomic_DNA"/>
</dbReference>
<evidence type="ECO:0000256" key="3">
    <source>
        <dbReference type="ARBA" id="ARBA00038201"/>
    </source>
</evidence>
<name>A0A0D0DV21_9AGAM</name>
<accession>A0A0D0DV21</accession>
<dbReference type="OrthoDB" id="5325112at2759"/>
<sequence>MAPFNTPTAVLSGFKERPESLLVQGNRLYIGTASGNIHLYDLHDEIGSSSKPMMRFVETKKAISRKAIDNLGYIKDINSLVVLSETLPTLYPLPSLSPPTPLAKAKGALSFAIHSSVHNAPNAPDSSRPGGFDSADADTIPIPTMVTMLVVGCRRRAVVYTWRDGEAQEVKEILLPHSPRAVAFLDSSNVCFAYSPTEHVIFSLENSTTVDVTIPAPVLTSSSSTGLGMGTFSGLGLSSYMSLGLGGKAAKPGLVRVGDGEVVIIREGQGVVVGGDGRTKGNSINWPTQPEEIAYINPYVFSVLPPGTVLLSEEGSDGSSNSLPPSISTSPQTQTQLQGQPQPSLIQAPVIQIISSINMFPVQTFAFPFFQPSTCPITSLNASIVNTSLRLLTSCTTPSPSNTTAMTMTPKTPPSLFLVSTPLDRTLAAVEGTTVWRFTMREWDAQINELVEMGSYSDALALLERVQGPGTSPKRTLILALNAVSNFRVGRYDDAIDAFLELDINPAKVIALYPERVAGRLAVRPEQWVSLFEGPVAKPNDESSGGGANGGGGGTTEPLTGEKGKGEDAMSTKSSDGGSKEGGGGSGEKLPIPMERAPSPAGSLRARTKTSFGALLPSAVSKDDDAASLSGRKKWKVRDHSTRSLETLWRYLTSLRPKLAGALSSSHNVTPSQSHLFPALSSTTPASLYALPSGVPLTELTEEELVKRAQIVDTALFKSYLIGRPSMLGPLCRLPNWCEVEEVEEELRAREKHAELIFLYNGKKMHAKALKLLQQLSEKEDDMRDKLDPSISYLQKLGPEYLDQIFASARWVFEQDGEMAFKIFTSDDVELPRGPVTDYLEKIDPQIASHYLEYLIDEREETSVGFHDRLTELYLGITMNARKRGDEKKRSEVYAKLLRFINTTESYRPARLYGLLSEDLYEARAILLGRMNRHEHALELYVYKLGDFAKAEEHCKRISPPSPTPSPIFLTLLKLYLRPTIPDPPDLLTPALSLIARHRTRLDPIETLQLLPPFVSAQDVKPFLAQALRAPVFDNAVVREVNKARHEGVERKLMVLESRRVKVTDSRICPQCHKRLGNSVIAVHAPRGEVTHYQCREAFSRKLNAMRQG</sequence>
<reference evidence="8" key="2">
    <citation type="submission" date="2015-01" db="EMBL/GenBank/DDBJ databases">
        <title>Evolutionary Origins and Diversification of the Mycorrhizal Mutualists.</title>
        <authorList>
            <consortium name="DOE Joint Genome Institute"/>
            <consortium name="Mycorrhizal Genomics Consortium"/>
            <person name="Kohler A."/>
            <person name="Kuo A."/>
            <person name="Nagy L.G."/>
            <person name="Floudas D."/>
            <person name="Copeland A."/>
            <person name="Barry K.W."/>
            <person name="Cichocki N."/>
            <person name="Veneault-Fourrey C."/>
            <person name="LaButti K."/>
            <person name="Lindquist E.A."/>
            <person name="Lipzen A."/>
            <person name="Lundell T."/>
            <person name="Morin E."/>
            <person name="Murat C."/>
            <person name="Riley R."/>
            <person name="Ohm R."/>
            <person name="Sun H."/>
            <person name="Tunlid A."/>
            <person name="Henrissat B."/>
            <person name="Grigoriev I.V."/>
            <person name="Hibbett D.S."/>
            <person name="Martin F."/>
        </authorList>
    </citation>
    <scope>NUCLEOTIDE SEQUENCE [LARGE SCALE GENOMIC DNA]</scope>
    <source>
        <strain evidence="8">Ve08.2h10</strain>
    </source>
</reference>
<feature type="compositionally biased region" description="Low complexity" evidence="5">
    <location>
        <begin position="317"/>
        <end position="341"/>
    </location>
</feature>
<dbReference type="GO" id="GO:0006914">
    <property type="term" value="P:autophagy"/>
    <property type="evidence" value="ECO:0007669"/>
    <property type="project" value="TreeGrafter"/>
</dbReference>
<dbReference type="InterPro" id="IPR000547">
    <property type="entry name" value="Clathrin_H-chain/VPS_repeat"/>
</dbReference>
<dbReference type="InterPro" id="IPR032914">
    <property type="entry name" value="Vam6/VPS39/TRAP1"/>
</dbReference>
<feature type="domain" description="CNH" evidence="6">
    <location>
        <begin position="15"/>
        <end position="343"/>
    </location>
</feature>
<organism evidence="7 8">
    <name type="scientific">Paxillus rubicundulus Ve08.2h10</name>
    <dbReference type="NCBI Taxonomy" id="930991"/>
    <lineage>
        <taxon>Eukaryota</taxon>
        <taxon>Fungi</taxon>
        <taxon>Dikarya</taxon>
        <taxon>Basidiomycota</taxon>
        <taxon>Agaricomycotina</taxon>
        <taxon>Agaricomycetes</taxon>
        <taxon>Agaricomycetidae</taxon>
        <taxon>Boletales</taxon>
        <taxon>Paxilineae</taxon>
        <taxon>Paxillaceae</taxon>
        <taxon>Paxillus</taxon>
    </lineage>
</organism>
<dbReference type="InterPro" id="IPR019452">
    <property type="entry name" value="VPS39/TGF_beta_rcpt-assoc_1"/>
</dbReference>
<dbReference type="AlphaFoldDB" id="A0A0D0DV21"/>
<dbReference type="GO" id="GO:0012505">
    <property type="term" value="C:endomembrane system"/>
    <property type="evidence" value="ECO:0007669"/>
    <property type="project" value="UniProtKB-SubCell"/>
</dbReference>
<comment type="subcellular location">
    <subcellularLocation>
        <location evidence="1">Endomembrane system</location>
        <topology evidence="1">Peripheral membrane protein</topology>
    </subcellularLocation>
</comment>
<evidence type="ECO:0000259" key="6">
    <source>
        <dbReference type="PROSITE" id="PS50219"/>
    </source>
</evidence>
<gene>
    <name evidence="7" type="ORF">PAXRUDRAFT_823887</name>
</gene>
<dbReference type="Pfam" id="PF10366">
    <property type="entry name" value="Vps39_1"/>
    <property type="match status" value="1"/>
</dbReference>
<evidence type="ECO:0000256" key="1">
    <source>
        <dbReference type="ARBA" id="ARBA00004184"/>
    </source>
</evidence>